<dbReference type="InterPro" id="IPR014027">
    <property type="entry name" value="UDP-Glc/GDP-Man_DH_C"/>
</dbReference>
<dbReference type="Pfam" id="PF03720">
    <property type="entry name" value="UDPG_MGDP_dh_C"/>
    <property type="match status" value="1"/>
</dbReference>
<feature type="binding site" evidence="12">
    <location>
        <position position="42"/>
    </location>
    <ligand>
        <name>NAD(+)</name>
        <dbReference type="ChEBI" id="CHEBI:57540"/>
    </ligand>
</feature>
<dbReference type="GO" id="GO:0006024">
    <property type="term" value="P:glycosaminoglycan biosynthetic process"/>
    <property type="evidence" value="ECO:0007669"/>
    <property type="project" value="TreeGrafter"/>
</dbReference>
<dbReference type="InterPro" id="IPR001732">
    <property type="entry name" value="UDP-Glc/GDP-Man_DH_N"/>
</dbReference>
<dbReference type="InterPro" id="IPR017476">
    <property type="entry name" value="UDP-Glc/GDP-Man"/>
</dbReference>
<comment type="caution">
    <text evidence="14">The sequence shown here is derived from an EMBL/GenBank/DDBJ whole genome shotgun (WGS) entry which is preliminary data.</text>
</comment>
<feature type="binding site" evidence="12">
    <location>
        <position position="37"/>
    </location>
    <ligand>
        <name>NAD(+)</name>
        <dbReference type="ChEBI" id="CHEBI:57540"/>
    </ligand>
</feature>
<evidence type="ECO:0000256" key="3">
    <source>
        <dbReference type="ARBA" id="ARBA00012954"/>
    </source>
</evidence>
<dbReference type="InterPro" id="IPR028356">
    <property type="entry name" value="UDPglc_DH_euk"/>
</dbReference>
<feature type="binding site" evidence="12">
    <location>
        <position position="168"/>
    </location>
    <ligand>
        <name>NAD(+)</name>
        <dbReference type="ChEBI" id="CHEBI:57540"/>
    </ligand>
</feature>
<dbReference type="Pfam" id="PF00984">
    <property type="entry name" value="UDPG_MGDP_dh"/>
    <property type="match status" value="1"/>
</dbReference>
<feature type="binding site" evidence="11">
    <location>
        <begin position="341"/>
        <end position="342"/>
    </location>
    <ligand>
        <name>substrate</name>
    </ligand>
</feature>
<feature type="active site" description="Nucleophile" evidence="10">
    <location>
        <position position="279"/>
    </location>
</feature>
<feature type="binding site" evidence="11">
    <location>
        <begin position="270"/>
        <end position="276"/>
    </location>
    <ligand>
        <name>substrate</name>
    </ligand>
</feature>
<dbReference type="FunFam" id="3.40.50.720:FF:000032">
    <property type="entry name" value="UDP-glucose 6-dehydrogenase"/>
    <property type="match status" value="1"/>
</dbReference>
<dbReference type="Proteomes" id="UP000576082">
    <property type="component" value="Unassembled WGS sequence"/>
</dbReference>
<evidence type="ECO:0000313" key="15">
    <source>
        <dbReference type="Proteomes" id="UP000576082"/>
    </source>
</evidence>
<dbReference type="Pfam" id="PF03721">
    <property type="entry name" value="UDPG_MGDP_dh_N"/>
    <property type="match status" value="1"/>
</dbReference>
<protein>
    <recommendedName>
        <fullName evidence="4">UDP-glucose 6-dehydrogenase</fullName>
        <ecNumber evidence="3">1.1.1.22</ecNumber>
    </recommendedName>
</protein>
<proteinExistence type="inferred from homology"/>
<feature type="domain" description="UDP-glucose/GDP-mannose dehydrogenase C-terminal" evidence="13">
    <location>
        <begin position="335"/>
        <end position="450"/>
    </location>
</feature>
<keyword evidence="6 12" id="KW-0520">NAD</keyword>
<dbReference type="PANTHER" id="PTHR11374">
    <property type="entry name" value="UDP-GLUCOSE DEHYDROGENASE/UDP-MANNAC DEHYDROGENASE"/>
    <property type="match status" value="1"/>
</dbReference>
<evidence type="ECO:0000256" key="5">
    <source>
        <dbReference type="ARBA" id="ARBA00023002"/>
    </source>
</evidence>
<dbReference type="SUPFAM" id="SSF51735">
    <property type="entry name" value="NAD(P)-binding Rossmann-fold domains"/>
    <property type="match status" value="1"/>
</dbReference>
<sequence>MKKEIKNICCIGAGYVGGPTMAVIALKNPHIKVNIVDINEQRIQDWNDTDLDKLPIYEPGLSEVVEHTRGRNLFFSTDVEQGIRDADMIFISVNTPTKTYGKGKGQAADLKYIELCARQIASIAQRDKIVVEKSTLPVRTAEALSDILSNSESGFNFEILSNPEFLAEGTAIDDLLSPDRVLIGGDNTESGQIAKDTLSSIYEAWVPKERVLQTNVWSSELSKLTANAFLAQRISSINAMSALCEKTEADVDEIARAIGMDSRIGPKFLKSSVGFGGSCFQKDVLNLVYIAKSYGLDEVAEYWDQVIKLNDYQKRRFADRIIKESYNTVSGKKIAFFGWAFKKDTNDTRESAAIYVADHLLDEDAEIVIYDPKVTEERVYADLEYLNNHSSEYIRSRVKIVNNPFNAVGDAHAIAVLTEWDEFKDYNWEKIYSKVLKPANIFDGRNILDKQELNTLGFNVYNIGK</sequence>
<organism evidence="14 15">
    <name type="scientific">Flammeovirga aprica JL-4</name>
    <dbReference type="NCBI Taxonomy" id="694437"/>
    <lineage>
        <taxon>Bacteria</taxon>
        <taxon>Pseudomonadati</taxon>
        <taxon>Bacteroidota</taxon>
        <taxon>Cytophagia</taxon>
        <taxon>Cytophagales</taxon>
        <taxon>Flammeovirgaceae</taxon>
        <taxon>Flammeovirga</taxon>
    </lineage>
</organism>
<feature type="binding site" evidence="11">
    <location>
        <begin position="164"/>
        <end position="168"/>
    </location>
    <ligand>
        <name>substrate</name>
    </ligand>
</feature>
<dbReference type="EMBL" id="JABANE010000013">
    <property type="protein sequence ID" value="NME67675.1"/>
    <property type="molecule type" value="Genomic_DNA"/>
</dbReference>
<reference evidence="14 15" key="1">
    <citation type="submission" date="2020-04" db="EMBL/GenBank/DDBJ databases">
        <title>Flammeovirga sp. SR4, a novel species isolated from seawater.</title>
        <authorList>
            <person name="Wang X."/>
        </authorList>
    </citation>
    <scope>NUCLEOTIDE SEQUENCE [LARGE SCALE GENOMIC DNA]</scope>
    <source>
        <strain evidence="14 15">ATCC 23126</strain>
    </source>
</reference>
<feature type="binding site" evidence="12">
    <location>
        <begin position="12"/>
        <end position="17"/>
    </location>
    <ligand>
        <name>NAD(+)</name>
        <dbReference type="ChEBI" id="CHEBI:57540"/>
    </ligand>
</feature>
<dbReference type="InterPro" id="IPR036291">
    <property type="entry name" value="NAD(P)-bd_dom_sf"/>
</dbReference>
<evidence type="ECO:0000259" key="13">
    <source>
        <dbReference type="SMART" id="SM00984"/>
    </source>
</evidence>
<dbReference type="SUPFAM" id="SSF48179">
    <property type="entry name" value="6-phosphogluconate dehydrogenase C-terminal domain-like"/>
    <property type="match status" value="1"/>
</dbReference>
<dbReference type="PIRSF" id="PIRSF500133">
    <property type="entry name" value="UDPglc_DH_euk"/>
    <property type="match status" value="1"/>
</dbReference>
<dbReference type="AlphaFoldDB" id="A0A7X9P1F0"/>
<evidence type="ECO:0000256" key="11">
    <source>
        <dbReference type="PIRSR" id="PIRSR500133-2"/>
    </source>
</evidence>
<evidence type="ECO:0000256" key="6">
    <source>
        <dbReference type="ARBA" id="ARBA00023027"/>
    </source>
</evidence>
<dbReference type="UniPathway" id="UPA00038">
    <property type="reaction ID" value="UER00491"/>
</dbReference>
<evidence type="ECO:0000256" key="9">
    <source>
        <dbReference type="PIRNR" id="PIRNR000124"/>
    </source>
</evidence>
<evidence type="ECO:0000256" key="4">
    <source>
        <dbReference type="ARBA" id="ARBA00015132"/>
    </source>
</evidence>
<dbReference type="EC" id="1.1.1.22" evidence="3"/>
<evidence type="ECO:0000256" key="7">
    <source>
        <dbReference type="ARBA" id="ARBA00047473"/>
    </source>
</evidence>
<dbReference type="GO" id="GO:0003979">
    <property type="term" value="F:UDP-glucose 6-dehydrogenase activity"/>
    <property type="evidence" value="ECO:0007669"/>
    <property type="project" value="UniProtKB-EC"/>
</dbReference>
<dbReference type="FunFam" id="3.40.50.720:FF:000114">
    <property type="entry name" value="UDP-glucose 6-dehydrogenase"/>
    <property type="match status" value="1"/>
</dbReference>
<dbReference type="GO" id="GO:0051287">
    <property type="term" value="F:NAD binding"/>
    <property type="evidence" value="ECO:0007669"/>
    <property type="project" value="InterPro"/>
</dbReference>
<keyword evidence="5" id="KW-0560">Oxidoreductase</keyword>
<name>A0A7X9P1F0_9BACT</name>
<feature type="binding site" evidence="12">
    <location>
        <begin position="279"/>
        <end position="282"/>
    </location>
    <ligand>
        <name>NAD(+)</name>
        <dbReference type="ChEBI" id="CHEBI:57540"/>
    </ligand>
</feature>
<comment type="similarity">
    <text evidence="2 9">Belongs to the UDP-glucose/GDP-mannose dehydrogenase family.</text>
</comment>
<dbReference type="PIRSF" id="PIRSF000124">
    <property type="entry name" value="UDPglc_GDPman_dh"/>
    <property type="match status" value="1"/>
</dbReference>
<evidence type="ECO:0000313" key="14">
    <source>
        <dbReference type="EMBL" id="NME67675.1"/>
    </source>
</evidence>
<feature type="binding site" evidence="11">
    <location>
        <position position="263"/>
    </location>
    <ligand>
        <name>substrate</name>
    </ligand>
</feature>
<dbReference type="GO" id="GO:0006065">
    <property type="term" value="P:UDP-glucuronate biosynthetic process"/>
    <property type="evidence" value="ECO:0007669"/>
    <property type="project" value="UniProtKB-UniPathway"/>
</dbReference>
<keyword evidence="15" id="KW-1185">Reference proteome</keyword>
<feature type="binding site" evidence="11">
    <location>
        <position position="445"/>
    </location>
    <ligand>
        <name>substrate</name>
    </ligand>
</feature>
<dbReference type="FunFam" id="1.20.5.100:FF:000001">
    <property type="entry name" value="UDP-glucose 6-dehydrogenase"/>
    <property type="match status" value="1"/>
</dbReference>
<dbReference type="RefSeq" id="WP_169656006.1">
    <property type="nucleotide sequence ID" value="NZ_JABANE010000013.1"/>
</dbReference>
<dbReference type="PANTHER" id="PTHR11374:SF3">
    <property type="entry name" value="UDP-GLUCOSE 6-DEHYDROGENASE"/>
    <property type="match status" value="1"/>
</dbReference>
<comment type="catalytic activity">
    <reaction evidence="7">
        <text>UDP-alpha-D-glucose + 2 NAD(+) + H2O = UDP-alpha-D-glucuronate + 2 NADH + 3 H(+)</text>
        <dbReference type="Rhea" id="RHEA:23596"/>
        <dbReference type="ChEBI" id="CHEBI:15377"/>
        <dbReference type="ChEBI" id="CHEBI:15378"/>
        <dbReference type="ChEBI" id="CHEBI:57540"/>
        <dbReference type="ChEBI" id="CHEBI:57945"/>
        <dbReference type="ChEBI" id="CHEBI:58052"/>
        <dbReference type="ChEBI" id="CHEBI:58885"/>
        <dbReference type="EC" id="1.1.1.22"/>
    </reaction>
</comment>
<gene>
    <name evidence="14" type="ORF">HHU12_06830</name>
</gene>
<dbReference type="NCBIfam" id="TIGR03026">
    <property type="entry name" value="NDP-sugDHase"/>
    <property type="match status" value="1"/>
</dbReference>
<accession>A0A7X9P1F0</accession>
<dbReference type="InterPro" id="IPR008927">
    <property type="entry name" value="6-PGluconate_DH-like_C_sf"/>
</dbReference>
<feature type="binding site" evidence="12">
    <location>
        <begin position="134"/>
        <end position="135"/>
    </location>
    <ligand>
        <name>NAD(+)</name>
        <dbReference type="ChEBI" id="CHEBI:57540"/>
    </ligand>
</feature>
<dbReference type="SUPFAM" id="SSF52413">
    <property type="entry name" value="UDP-glucose/GDP-mannose dehydrogenase C-terminal domain"/>
    <property type="match status" value="1"/>
</dbReference>
<evidence type="ECO:0000256" key="2">
    <source>
        <dbReference type="ARBA" id="ARBA00006601"/>
    </source>
</evidence>
<comment type="pathway">
    <text evidence="1">Nucleotide-sugar biosynthesis; UDP-alpha-D-glucuronate biosynthesis; UDP-alpha-D-glucuronate from UDP-alpha-D-glucose: step 1/1.</text>
</comment>
<evidence type="ECO:0000256" key="8">
    <source>
        <dbReference type="ARBA" id="ARBA00053241"/>
    </source>
</evidence>
<evidence type="ECO:0000256" key="1">
    <source>
        <dbReference type="ARBA" id="ARBA00004701"/>
    </source>
</evidence>
<feature type="binding site" evidence="12">
    <location>
        <position position="349"/>
    </location>
    <ligand>
        <name>NAD(+)</name>
        <dbReference type="ChEBI" id="CHEBI:57540"/>
    </ligand>
</feature>
<dbReference type="Gene3D" id="1.20.5.100">
    <property type="entry name" value="Cytochrome c1, transmembrane anchor, C-terminal"/>
    <property type="match status" value="1"/>
</dbReference>
<dbReference type="InterPro" id="IPR014026">
    <property type="entry name" value="UDP-Glc/GDP-Man_DH_dimer"/>
</dbReference>
<dbReference type="Gene3D" id="3.40.50.720">
    <property type="entry name" value="NAD(P)-binding Rossmann-like Domain"/>
    <property type="match status" value="2"/>
</dbReference>
<comment type="function">
    <text evidence="8">Catalyzes the conversion of UDP-glucose into UDP-glucuronate, one of the precursors of teichuronic acid.</text>
</comment>
<dbReference type="InterPro" id="IPR036220">
    <property type="entry name" value="UDP-Glc/GDP-Man_DH_C_sf"/>
</dbReference>
<feature type="binding site" evidence="12">
    <location>
        <begin position="93"/>
        <end position="97"/>
    </location>
    <ligand>
        <name>NAD(+)</name>
        <dbReference type="ChEBI" id="CHEBI:57540"/>
    </ligand>
</feature>
<feature type="binding site" evidence="11">
    <location>
        <begin position="223"/>
        <end position="227"/>
    </location>
    <ligand>
        <name>substrate</name>
    </ligand>
</feature>
<evidence type="ECO:0000256" key="10">
    <source>
        <dbReference type="PIRSR" id="PIRSR500133-1"/>
    </source>
</evidence>
<dbReference type="SMART" id="SM00984">
    <property type="entry name" value="UDPG_MGDP_dh_C"/>
    <property type="match status" value="1"/>
</dbReference>
<evidence type="ECO:0000256" key="12">
    <source>
        <dbReference type="PIRSR" id="PIRSR500133-3"/>
    </source>
</evidence>